<dbReference type="EMBL" id="VHSH01000021">
    <property type="protein sequence ID" value="TQV69751.1"/>
    <property type="molecule type" value="Genomic_DNA"/>
</dbReference>
<proteinExistence type="predicted"/>
<evidence type="ECO:0000313" key="1">
    <source>
        <dbReference type="EMBL" id="TQV69751.1"/>
    </source>
</evidence>
<gene>
    <name evidence="1" type="ORF">FKG95_28855</name>
</gene>
<reference evidence="1 2" key="1">
    <citation type="submission" date="2019-06" db="EMBL/GenBank/DDBJ databases">
        <title>Whole genome sequence for Rhodospirillaceae sp. R148.</title>
        <authorList>
            <person name="Wang G."/>
        </authorList>
    </citation>
    <scope>NUCLEOTIDE SEQUENCE [LARGE SCALE GENOMIC DNA]</scope>
    <source>
        <strain evidence="1 2">R148</strain>
    </source>
</reference>
<dbReference type="AlphaFoldDB" id="A0A545SXR6"/>
<comment type="caution">
    <text evidence="1">The sequence shown here is derived from an EMBL/GenBank/DDBJ whole genome shotgun (WGS) entry which is preliminary data.</text>
</comment>
<dbReference type="Proteomes" id="UP000315252">
    <property type="component" value="Unassembled WGS sequence"/>
</dbReference>
<sequence length="164" mass="18231">MSIRPSEVFENIEEFVAIDADPERIAEELERTEIGDVDPEGIDCRVEGKVEDTVAIGVPMDGVIALGDEPLVVCYQDAGARPVDRDAARGDRVRLQDVQRLEALHGHGAAVDGCIEGRFVSVDHGSRAHRRRLYDGQRRDKCHRAQKRRAALVVQFRLAPVPEI</sequence>
<evidence type="ECO:0000313" key="2">
    <source>
        <dbReference type="Proteomes" id="UP000315252"/>
    </source>
</evidence>
<accession>A0A545SXR6</accession>
<name>A0A545SXR6_9PROT</name>
<keyword evidence="2" id="KW-1185">Reference proteome</keyword>
<protein>
    <submittedName>
        <fullName evidence="1">TOBE domain-containing protein</fullName>
    </submittedName>
</protein>
<organism evidence="1 2">
    <name type="scientific">Denitrobaculum tricleocarpae</name>
    <dbReference type="NCBI Taxonomy" id="2591009"/>
    <lineage>
        <taxon>Bacteria</taxon>
        <taxon>Pseudomonadati</taxon>
        <taxon>Pseudomonadota</taxon>
        <taxon>Alphaproteobacteria</taxon>
        <taxon>Rhodospirillales</taxon>
        <taxon>Rhodospirillaceae</taxon>
        <taxon>Denitrobaculum</taxon>
    </lineage>
</organism>